<evidence type="ECO:0000313" key="1">
    <source>
        <dbReference type="EMBL" id="KXS14017.1"/>
    </source>
</evidence>
<organism evidence="1 2">
    <name type="scientific">Gonapodya prolifera (strain JEL478)</name>
    <name type="common">Monoblepharis prolifera</name>
    <dbReference type="NCBI Taxonomy" id="1344416"/>
    <lineage>
        <taxon>Eukaryota</taxon>
        <taxon>Fungi</taxon>
        <taxon>Fungi incertae sedis</taxon>
        <taxon>Chytridiomycota</taxon>
        <taxon>Chytridiomycota incertae sedis</taxon>
        <taxon>Monoblepharidomycetes</taxon>
        <taxon>Monoblepharidales</taxon>
        <taxon>Gonapodyaceae</taxon>
        <taxon>Gonapodya</taxon>
    </lineage>
</organism>
<gene>
    <name evidence="1" type="ORF">M427DRAFT_156242</name>
</gene>
<evidence type="ECO:0008006" key="3">
    <source>
        <dbReference type="Google" id="ProtNLM"/>
    </source>
</evidence>
<keyword evidence="2" id="KW-1185">Reference proteome</keyword>
<dbReference type="AlphaFoldDB" id="A0A139ABA3"/>
<accession>A0A139ABA3</accession>
<evidence type="ECO:0000313" key="2">
    <source>
        <dbReference type="Proteomes" id="UP000070544"/>
    </source>
</evidence>
<proteinExistence type="predicted"/>
<dbReference type="Proteomes" id="UP000070544">
    <property type="component" value="Unassembled WGS sequence"/>
</dbReference>
<dbReference type="EMBL" id="KQ965772">
    <property type="protein sequence ID" value="KXS14017.1"/>
    <property type="molecule type" value="Genomic_DNA"/>
</dbReference>
<protein>
    <recommendedName>
        <fullName evidence="3">Chromo domain-containing protein</fullName>
    </recommendedName>
</protein>
<name>A0A139ABA3_GONPJ</name>
<sequence length="88" mass="10368">MRTTMRGTIAWKELWNEACCIDCIIHSAPVEALYTYGVPPGDDTLEGDSVRPSERTVRGYVEDEKTRLELEYYIKYEEWSHRHDAWAR</sequence>
<reference evidence="1 2" key="1">
    <citation type="journal article" date="2015" name="Genome Biol. Evol.">
        <title>Phylogenomic analyses indicate that early fungi evolved digesting cell walls of algal ancestors of land plants.</title>
        <authorList>
            <person name="Chang Y."/>
            <person name="Wang S."/>
            <person name="Sekimoto S."/>
            <person name="Aerts A.L."/>
            <person name="Choi C."/>
            <person name="Clum A."/>
            <person name="LaButti K.M."/>
            <person name="Lindquist E.A."/>
            <person name="Yee Ngan C."/>
            <person name="Ohm R.A."/>
            <person name="Salamov A.A."/>
            <person name="Grigoriev I.V."/>
            <person name="Spatafora J.W."/>
            <person name="Berbee M.L."/>
        </authorList>
    </citation>
    <scope>NUCLEOTIDE SEQUENCE [LARGE SCALE GENOMIC DNA]</scope>
    <source>
        <strain evidence="1 2">JEL478</strain>
    </source>
</reference>